<dbReference type="Pfam" id="PF02867">
    <property type="entry name" value="Ribonuc_red_lgC"/>
    <property type="match status" value="1"/>
</dbReference>
<dbReference type="PROSITE" id="PS51161">
    <property type="entry name" value="ATP_CONE"/>
    <property type="match status" value="1"/>
</dbReference>
<keyword evidence="4 9" id="KW-0547">Nucleotide-binding</keyword>
<keyword evidence="13" id="KW-1185">Reference proteome</keyword>
<name>A0ABX5WYC4_9GAMM</name>
<feature type="domain" description="ATP-cone" evidence="11">
    <location>
        <begin position="5"/>
        <end position="95"/>
    </location>
</feature>
<dbReference type="InterPro" id="IPR008926">
    <property type="entry name" value="RNR_R1-su_N"/>
</dbReference>
<dbReference type="EMBL" id="CP041614">
    <property type="protein sequence ID" value="QDO84094.1"/>
    <property type="molecule type" value="Genomic_DNA"/>
</dbReference>
<evidence type="ECO:0000256" key="1">
    <source>
        <dbReference type="ARBA" id="ARBA00010406"/>
    </source>
</evidence>
<evidence type="ECO:0000256" key="5">
    <source>
        <dbReference type="ARBA" id="ARBA00022840"/>
    </source>
</evidence>
<accession>A0ABX5WYC4</accession>
<reference evidence="12 13" key="1">
    <citation type="submission" date="2019-07" db="EMBL/GenBank/DDBJ databases">
        <title>Shewanella sp. YLB-06 whole genomic sequence.</title>
        <authorList>
            <person name="Yu L."/>
        </authorList>
    </citation>
    <scope>NUCLEOTIDE SEQUENCE [LARGE SCALE GENOMIC DNA]</scope>
    <source>
        <strain evidence="12 13">YLB-06</strain>
    </source>
</reference>
<evidence type="ECO:0000256" key="8">
    <source>
        <dbReference type="ARBA" id="ARBA00047754"/>
    </source>
</evidence>
<dbReference type="InterPro" id="IPR013346">
    <property type="entry name" value="NrdE_NrdA_C"/>
</dbReference>
<dbReference type="PANTHER" id="PTHR11573:SF6">
    <property type="entry name" value="RIBONUCLEOSIDE-DIPHOSPHATE REDUCTASE LARGE SUBUNIT"/>
    <property type="match status" value="1"/>
</dbReference>
<dbReference type="InterPro" id="IPR000788">
    <property type="entry name" value="RNR_lg_C"/>
</dbReference>
<dbReference type="NCBIfam" id="NF006578">
    <property type="entry name" value="PRK09103.1"/>
    <property type="match status" value="1"/>
</dbReference>
<proteinExistence type="inferred from homology"/>
<dbReference type="PROSITE" id="PS00089">
    <property type="entry name" value="RIBORED_LARGE"/>
    <property type="match status" value="1"/>
</dbReference>
<dbReference type="Gene3D" id="1.10.1650.20">
    <property type="match status" value="1"/>
</dbReference>
<dbReference type="InterPro" id="IPR005144">
    <property type="entry name" value="ATP-cone_dom"/>
</dbReference>
<comment type="function">
    <text evidence="10">Provides the precursors necessary for DNA synthesis. Catalyzes the biosynthesis of deoxyribonucleotides from the corresponding ribonucleotides.</text>
</comment>
<dbReference type="SUPFAM" id="SSF51998">
    <property type="entry name" value="PFL-like glycyl radical enzymes"/>
    <property type="match status" value="1"/>
</dbReference>
<keyword evidence="7 10" id="KW-0215">Deoxyribonucleotide synthesis</keyword>
<keyword evidence="5 9" id="KW-0067">ATP-binding</keyword>
<comment type="similarity">
    <text evidence="1 10">Belongs to the ribonucleoside diphosphate reductase large chain family.</text>
</comment>
<organism evidence="12 13">
    <name type="scientific">Shewanella psychropiezotolerans</name>
    <dbReference type="NCBI Taxonomy" id="2593655"/>
    <lineage>
        <taxon>Bacteria</taxon>
        <taxon>Pseudomonadati</taxon>
        <taxon>Pseudomonadota</taxon>
        <taxon>Gammaproteobacteria</taxon>
        <taxon>Alteromonadales</taxon>
        <taxon>Shewanellaceae</taxon>
        <taxon>Shewanella</taxon>
    </lineage>
</organism>
<evidence type="ECO:0000256" key="4">
    <source>
        <dbReference type="ARBA" id="ARBA00022741"/>
    </source>
</evidence>
<dbReference type="RefSeq" id="WP_144046460.1">
    <property type="nucleotide sequence ID" value="NZ_CP041614.1"/>
</dbReference>
<dbReference type="SUPFAM" id="SSF48168">
    <property type="entry name" value="R1 subunit of ribonucleotide reductase, N-terminal domain"/>
    <property type="match status" value="1"/>
</dbReference>
<keyword evidence="3" id="KW-0021">Allosteric enzyme</keyword>
<dbReference type="NCBIfam" id="TIGR02506">
    <property type="entry name" value="NrdE_NrdA"/>
    <property type="match status" value="1"/>
</dbReference>
<dbReference type="Pfam" id="PF03477">
    <property type="entry name" value="ATP-cone"/>
    <property type="match status" value="1"/>
</dbReference>
<dbReference type="InterPro" id="IPR039718">
    <property type="entry name" value="Rrm1"/>
</dbReference>
<evidence type="ECO:0000256" key="3">
    <source>
        <dbReference type="ARBA" id="ARBA00022533"/>
    </source>
</evidence>
<keyword evidence="6 10" id="KW-0560">Oxidoreductase</keyword>
<evidence type="ECO:0000256" key="10">
    <source>
        <dbReference type="RuleBase" id="RU003410"/>
    </source>
</evidence>
<dbReference type="InterPro" id="IPR013509">
    <property type="entry name" value="RNR_lsu_N"/>
</dbReference>
<dbReference type="Proteomes" id="UP000315947">
    <property type="component" value="Chromosome"/>
</dbReference>
<sequence>MNSNMKVTKRSGERETIDLEKIHRVITWAAKDLKNVSVSEVELRSHLQFFDGIPTEAIHETIIKAAADLISPEAPDYQFLSARLAVFHLRKKAFGQFEPPKLYDHVVKLVESGKYDQHILEDYSREELYILDGYVDHWRDMSFSYAAVKQLEGKYLVQNRVTHEIYESAQFLYILVAACLFAKYPRDTRLSYIKRFYDAVSTFKISLPTPIMAGVRTPTRQFSSCVLIECGDSLDSINATASSIVKYVSQRAGIGVNAGRIRALGSPIRGGEAFHTGCLPFFKYFQTAVKSCSQGGVRGGAATLFYPLWHLEVESLLVLKNNRGVEDNRVRHLDYGVQLNKLMYQRLIKGGMISLFSPSDVPGLYDAFFADQDEFERLYLQYEADASVRKTQIKATELFSLMMQERASTGRIYIQNVDHCNTHSPFDSKVAPIRQSNLCLEIALPTKPLNNIDDPEGEIALCTLSALNLGAIKDLSELEPLADLAVRALDNLLDYQDYPIIAARKSSMNRRTLGIGVINFANYLAKEGVRYSDGSANNITHKTFEAIQYYLLKASMNLAKEQGPCPLFHETTYSKGVLPIDTYKRALDKICDEPLHMDWETLRQDIVKHGLRNSTLSALMPSETSSQISNATNGIEPPRGLISVKSSKDGQLKQVVPDFEKYQHSYELLWQMPNNDGYIQLVGLMQKFVDQAISANTNYDPSRFEGNKVPMQVLLKDLLNAYKLGVKTLYYHNTRDGASDQLDSIISIEKEDEDCEGGACKI</sequence>
<dbReference type="PANTHER" id="PTHR11573">
    <property type="entry name" value="RIBONUCLEOSIDE-DIPHOSPHATE REDUCTASE LARGE CHAIN"/>
    <property type="match status" value="1"/>
</dbReference>
<protein>
    <recommendedName>
        <fullName evidence="2 10">Ribonucleoside-diphosphate reductase</fullName>
        <ecNumber evidence="2 10">1.17.4.1</ecNumber>
    </recommendedName>
</protein>
<evidence type="ECO:0000313" key="13">
    <source>
        <dbReference type="Proteomes" id="UP000315947"/>
    </source>
</evidence>
<dbReference type="Pfam" id="PF00317">
    <property type="entry name" value="Ribonuc_red_lgN"/>
    <property type="match status" value="1"/>
</dbReference>
<comment type="catalytic activity">
    <reaction evidence="8 10">
        <text>a 2'-deoxyribonucleoside 5'-diphosphate + [thioredoxin]-disulfide + H2O = a ribonucleoside 5'-diphosphate + [thioredoxin]-dithiol</text>
        <dbReference type="Rhea" id="RHEA:23252"/>
        <dbReference type="Rhea" id="RHEA-COMP:10698"/>
        <dbReference type="Rhea" id="RHEA-COMP:10700"/>
        <dbReference type="ChEBI" id="CHEBI:15377"/>
        <dbReference type="ChEBI" id="CHEBI:29950"/>
        <dbReference type="ChEBI" id="CHEBI:50058"/>
        <dbReference type="ChEBI" id="CHEBI:57930"/>
        <dbReference type="ChEBI" id="CHEBI:73316"/>
        <dbReference type="EC" id="1.17.4.1"/>
    </reaction>
</comment>
<evidence type="ECO:0000256" key="2">
    <source>
        <dbReference type="ARBA" id="ARBA00012274"/>
    </source>
</evidence>
<evidence type="ECO:0000313" key="12">
    <source>
        <dbReference type="EMBL" id="QDO84094.1"/>
    </source>
</evidence>
<gene>
    <name evidence="12" type="primary">nrdA</name>
    <name evidence="12" type="ORF">FM037_13700</name>
</gene>
<dbReference type="EC" id="1.17.4.1" evidence="2 10"/>
<dbReference type="Gene3D" id="3.20.70.20">
    <property type="match status" value="1"/>
</dbReference>
<dbReference type="PRINTS" id="PR01183">
    <property type="entry name" value="RIBORDTASEM1"/>
</dbReference>
<evidence type="ECO:0000256" key="9">
    <source>
        <dbReference type="PROSITE-ProRule" id="PRU00492"/>
    </source>
</evidence>
<evidence type="ECO:0000256" key="7">
    <source>
        <dbReference type="ARBA" id="ARBA00023116"/>
    </source>
</evidence>
<evidence type="ECO:0000259" key="11">
    <source>
        <dbReference type="PROSITE" id="PS51161"/>
    </source>
</evidence>
<evidence type="ECO:0000256" key="6">
    <source>
        <dbReference type="ARBA" id="ARBA00023002"/>
    </source>
</evidence>